<evidence type="ECO:0000313" key="1">
    <source>
        <dbReference type="EMBL" id="OHX50347.1"/>
    </source>
</evidence>
<dbReference type="EMBL" id="MBRJ01000005">
    <property type="protein sequence ID" value="OHX50347.1"/>
    <property type="molecule type" value="Genomic_DNA"/>
</dbReference>
<proteinExistence type="predicted"/>
<dbReference type="SUPFAM" id="SSF54001">
    <property type="entry name" value="Cysteine proteinases"/>
    <property type="match status" value="1"/>
</dbReference>
<comment type="caution">
    <text evidence="1">The sequence shown here is derived from an EMBL/GenBank/DDBJ whole genome shotgun (WGS) entry which is preliminary data.</text>
</comment>
<name>A0ABX3CY25_9BACI</name>
<dbReference type="InterPro" id="IPR038765">
    <property type="entry name" value="Papain-like_cys_pep_sf"/>
</dbReference>
<organism evidence="1 2">
    <name type="scientific">Cytobacillus oceanisediminis</name>
    <dbReference type="NCBI Taxonomy" id="665099"/>
    <lineage>
        <taxon>Bacteria</taxon>
        <taxon>Bacillati</taxon>
        <taxon>Bacillota</taxon>
        <taxon>Bacilli</taxon>
        <taxon>Bacillales</taxon>
        <taxon>Bacillaceae</taxon>
        <taxon>Cytobacillus</taxon>
    </lineage>
</organism>
<gene>
    <name evidence="1" type="ORF">BBV17_07770</name>
</gene>
<accession>A0ABX3CY25</accession>
<keyword evidence="2" id="KW-1185">Reference proteome</keyword>
<dbReference type="Proteomes" id="UP000180194">
    <property type="component" value="Unassembled WGS sequence"/>
</dbReference>
<evidence type="ECO:0008006" key="3">
    <source>
        <dbReference type="Google" id="ProtNLM"/>
    </source>
</evidence>
<evidence type="ECO:0000313" key="2">
    <source>
        <dbReference type="Proteomes" id="UP000180194"/>
    </source>
</evidence>
<sequence length="256" mass="29479">MIKLNAPHSILSVWKKFDRFPMETLTKAWFYDKAGIKKQREVSLMKEHHDQYGITGNCFDLAIWLLHEFKQAGIDAYPVGHELKTSSAHAAVVAVDEEGRRFLCDLGDQWLQPILIDPEARDFTPEKVSGFFPAADVQVSSEDGQLEIAYHRPNGKISRQSYDTDPAAMNIFLEAAERSQNTIYPKALLEQRIPYKNETAHWEFYNWESFLSTTEGLYHDAPVDTIEEWSARIHEKTGYDKEFLIEALGFYKKLGD</sequence>
<reference evidence="1 2" key="1">
    <citation type="submission" date="2016-07" db="EMBL/GenBank/DDBJ databases">
        <title>Bacillus oceanisediminis whole genome.</title>
        <authorList>
            <person name="Pal Y."/>
            <person name="Verma A."/>
            <person name="Mual P."/>
            <person name="Srinivasan K."/>
        </authorList>
    </citation>
    <scope>NUCLEOTIDE SEQUENCE [LARGE SCALE GENOMIC DNA]</scope>
    <source>
        <strain evidence="1 2">Bhandara28</strain>
    </source>
</reference>
<protein>
    <recommendedName>
        <fullName evidence="3">Arylamine N-acetyltransferase</fullName>
    </recommendedName>
</protein>
<dbReference type="RefSeq" id="WP_071155789.1">
    <property type="nucleotide sequence ID" value="NZ_MBRJ01000005.1"/>
</dbReference>